<proteinExistence type="predicted"/>
<dbReference type="PANTHER" id="PTHR21052:SF0">
    <property type="entry name" value="ALPHA-KETOGLUTARATE-DEPENDENT DIOXYGENASE ALKB HOMOLOG 7, MITOCHONDRIAL"/>
    <property type="match status" value="1"/>
</dbReference>
<dbReference type="InterPro" id="IPR037151">
    <property type="entry name" value="AlkB-like_sf"/>
</dbReference>
<dbReference type="PANTHER" id="PTHR21052">
    <property type="entry name" value="SPERMATOGENESIS ASSOCIATED 11-RELATED"/>
    <property type="match status" value="1"/>
</dbReference>
<evidence type="ECO:0008006" key="4">
    <source>
        <dbReference type="Google" id="ProtNLM"/>
    </source>
</evidence>
<keyword evidence="3" id="KW-1185">Reference proteome</keyword>
<dbReference type="GO" id="GO:0005759">
    <property type="term" value="C:mitochondrial matrix"/>
    <property type="evidence" value="ECO:0007669"/>
    <property type="project" value="TreeGrafter"/>
</dbReference>
<accession>A0AAW0XLN0</accession>
<dbReference type="GO" id="GO:0006631">
    <property type="term" value="P:fatty acid metabolic process"/>
    <property type="evidence" value="ECO:0007669"/>
    <property type="project" value="TreeGrafter"/>
</dbReference>
<sequence length="330" mass="38108">MLKTVKVQRQIAAVGRLCAALCYNTTMGNYYRQKTLISGISSDKSPYLKHSDKLGNTLILRSSYKITDMCNYCDIKYFSSLDSSNMSRKSEEENNNLKSLKECQEEMEIPSYVQPQYLYFHPPCQLETRIAVMSNFEVIQDYINEEEEAVLVKEVEPHLRRLKYQFDHWDDAIHGFRETERSRWGKASSNILSRMHQYAFCTGEQLPQVHVLDLAKDGVIKPHVDSVRFCGSIICGLCLLSDAVMRLVHVQNKDQVVDIFLQRRSLYVMKDECRYKYSHEVLGEKESYFGAIPVPRERRISVICRNYPTECGQVHPSTAGTSSVKYCTNT</sequence>
<dbReference type="AlphaFoldDB" id="A0AAW0XLN0"/>
<dbReference type="InterPro" id="IPR032870">
    <property type="entry name" value="ALKBH7-like"/>
</dbReference>
<gene>
    <name evidence="2" type="ORF">OTU49_003123</name>
</gene>
<dbReference type="Gene3D" id="2.60.120.590">
    <property type="entry name" value="Alpha-ketoglutarate-dependent dioxygenase AlkB-like"/>
    <property type="match status" value="1"/>
</dbReference>
<dbReference type="GO" id="GO:0006974">
    <property type="term" value="P:DNA damage response"/>
    <property type="evidence" value="ECO:0007669"/>
    <property type="project" value="InterPro"/>
</dbReference>
<evidence type="ECO:0000256" key="1">
    <source>
        <dbReference type="ARBA" id="ARBA00001954"/>
    </source>
</evidence>
<protein>
    <recommendedName>
        <fullName evidence="4">Alpha-ketoglutarate-dependent dioxygenase alkB homolog 7, mitochondrial</fullName>
    </recommendedName>
</protein>
<name>A0AAW0XLN0_CHEQU</name>
<dbReference type="Proteomes" id="UP001445076">
    <property type="component" value="Unassembled WGS sequence"/>
</dbReference>
<evidence type="ECO:0000313" key="2">
    <source>
        <dbReference type="EMBL" id="KAK8740243.1"/>
    </source>
</evidence>
<dbReference type="SUPFAM" id="SSF51197">
    <property type="entry name" value="Clavaminate synthase-like"/>
    <property type="match status" value="1"/>
</dbReference>
<organism evidence="2 3">
    <name type="scientific">Cherax quadricarinatus</name>
    <name type="common">Australian red claw crayfish</name>
    <dbReference type="NCBI Taxonomy" id="27406"/>
    <lineage>
        <taxon>Eukaryota</taxon>
        <taxon>Metazoa</taxon>
        <taxon>Ecdysozoa</taxon>
        <taxon>Arthropoda</taxon>
        <taxon>Crustacea</taxon>
        <taxon>Multicrustacea</taxon>
        <taxon>Malacostraca</taxon>
        <taxon>Eumalacostraca</taxon>
        <taxon>Eucarida</taxon>
        <taxon>Decapoda</taxon>
        <taxon>Pleocyemata</taxon>
        <taxon>Astacidea</taxon>
        <taxon>Parastacoidea</taxon>
        <taxon>Parastacidae</taxon>
        <taxon>Cherax</taxon>
    </lineage>
</organism>
<dbReference type="EMBL" id="JARKIK010000034">
    <property type="protein sequence ID" value="KAK8740243.1"/>
    <property type="molecule type" value="Genomic_DNA"/>
</dbReference>
<evidence type="ECO:0000313" key="3">
    <source>
        <dbReference type="Proteomes" id="UP001445076"/>
    </source>
</evidence>
<comment type="cofactor">
    <cofactor evidence="1">
        <name>Fe(2+)</name>
        <dbReference type="ChEBI" id="CHEBI:29033"/>
    </cofactor>
</comment>
<reference evidence="2 3" key="1">
    <citation type="journal article" date="2024" name="BMC Genomics">
        <title>Genome assembly of redclaw crayfish (Cherax quadricarinatus) provides insights into its immune adaptation and hypoxia tolerance.</title>
        <authorList>
            <person name="Liu Z."/>
            <person name="Zheng J."/>
            <person name="Li H."/>
            <person name="Fang K."/>
            <person name="Wang S."/>
            <person name="He J."/>
            <person name="Zhou D."/>
            <person name="Weng S."/>
            <person name="Chi M."/>
            <person name="Gu Z."/>
            <person name="He J."/>
            <person name="Li F."/>
            <person name="Wang M."/>
        </authorList>
    </citation>
    <scope>NUCLEOTIDE SEQUENCE [LARGE SCALE GENOMIC DNA]</scope>
    <source>
        <strain evidence="2">ZL_2023a</strain>
    </source>
</reference>
<comment type="caution">
    <text evidence="2">The sequence shown here is derived from an EMBL/GenBank/DDBJ whole genome shotgun (WGS) entry which is preliminary data.</text>
</comment>